<feature type="transmembrane region" description="Helical" evidence="1">
    <location>
        <begin position="310"/>
        <end position="328"/>
    </location>
</feature>
<feature type="transmembrane region" description="Helical" evidence="1">
    <location>
        <begin position="334"/>
        <end position="354"/>
    </location>
</feature>
<feature type="transmembrane region" description="Helical" evidence="1">
    <location>
        <begin position="275"/>
        <end position="298"/>
    </location>
</feature>
<name>A0ABM7WVT2_9BACT</name>
<accession>A0ABM7WVT2</accession>
<keyword evidence="1" id="KW-0812">Transmembrane</keyword>
<dbReference type="InterPro" id="IPR010364">
    <property type="entry name" value="Uncharacterised_IM_CreD"/>
</dbReference>
<dbReference type="EMBL" id="AP025591">
    <property type="protein sequence ID" value="BDG03616.1"/>
    <property type="molecule type" value="Genomic_DNA"/>
</dbReference>
<reference evidence="3" key="1">
    <citation type="journal article" date="2022" name="Int. J. Syst. Evol. Microbiol.">
        <title>Anaeromyxobacter oryzae sp. nov., Anaeromyxobacter diazotrophicus sp. nov. and Anaeromyxobacter paludicola sp. nov., isolated from paddy soils.</title>
        <authorList>
            <person name="Itoh H."/>
            <person name="Xu Z."/>
            <person name="Mise K."/>
            <person name="Masuda Y."/>
            <person name="Ushijima N."/>
            <person name="Hayakawa C."/>
            <person name="Shiratori Y."/>
            <person name="Senoo K."/>
        </authorList>
    </citation>
    <scope>NUCLEOTIDE SEQUENCE [LARGE SCALE GENOMIC DNA]</scope>
    <source>
        <strain evidence="3">Red232</strain>
    </source>
</reference>
<protein>
    <recommendedName>
        <fullName evidence="4">Inner membrane protein</fullName>
    </recommendedName>
</protein>
<organism evidence="2 3">
    <name type="scientific">Anaeromyxobacter oryzae</name>
    <dbReference type="NCBI Taxonomy" id="2918170"/>
    <lineage>
        <taxon>Bacteria</taxon>
        <taxon>Pseudomonadati</taxon>
        <taxon>Myxococcota</taxon>
        <taxon>Myxococcia</taxon>
        <taxon>Myxococcales</taxon>
        <taxon>Cystobacterineae</taxon>
        <taxon>Anaeromyxobacteraceae</taxon>
        <taxon>Anaeromyxobacter</taxon>
    </lineage>
</organism>
<feature type="transmembrane region" description="Helical" evidence="1">
    <location>
        <begin position="361"/>
        <end position="382"/>
    </location>
</feature>
<sequence>MRRLLAIGFIWFCCSAAWVILGSTLAFRSGATEGGLKSEVHTLWGPPLEQAPPSAVGVEKHRARTREQRFDEKTKRYFEVEKEEDVTTTRSLPLDASDVRVRLALEHRRKGLLWFPTYGVEFTGRYTFRNDSAEARAVELAFPVTAGVIYDGFAVTGADGAPVEVAFDASFARFSRRLEAGAAETFTVAYRTRGTERWGYGVAGQGLGPESGRARNFALAVETDFREVDFPAGTLSPSSHRRTPGGWEGTWRFGQIVGTAPVGIELPRRLNPGPLAAKITFFAPISLLFFFFVVGILLAARRRSIHPVNYFLLACGFFAFHLLFAYTIDHAEVAPAFALAAVVSVALVVSYARLFVGWRLALGEVGVAQLLYLVLFSVSFFWSGFTGLAITVGAILTLFVIMQLTGRLEWGKVLGRDDRAPAPPPMPPPLAPAP</sequence>
<evidence type="ECO:0000256" key="1">
    <source>
        <dbReference type="SAM" id="Phobius"/>
    </source>
</evidence>
<dbReference type="Pfam" id="PF06123">
    <property type="entry name" value="CreD"/>
    <property type="match status" value="1"/>
</dbReference>
<dbReference type="Proteomes" id="UP001162891">
    <property type="component" value="Chromosome"/>
</dbReference>
<evidence type="ECO:0000313" key="2">
    <source>
        <dbReference type="EMBL" id="BDG03616.1"/>
    </source>
</evidence>
<gene>
    <name evidence="2" type="ORF">AMOR_26120</name>
</gene>
<proteinExistence type="predicted"/>
<dbReference type="RefSeq" id="WP_248361770.1">
    <property type="nucleotide sequence ID" value="NZ_AP025591.1"/>
</dbReference>
<evidence type="ECO:0000313" key="3">
    <source>
        <dbReference type="Proteomes" id="UP001162891"/>
    </source>
</evidence>
<evidence type="ECO:0008006" key="4">
    <source>
        <dbReference type="Google" id="ProtNLM"/>
    </source>
</evidence>
<keyword evidence="3" id="KW-1185">Reference proteome</keyword>
<keyword evidence="1" id="KW-0472">Membrane</keyword>
<keyword evidence="1" id="KW-1133">Transmembrane helix</keyword>